<keyword evidence="6" id="KW-0472">Membrane</keyword>
<dbReference type="PRINTS" id="PR00344">
    <property type="entry name" value="BCTRLSENSOR"/>
</dbReference>
<dbReference type="Proteomes" id="UP000249542">
    <property type="component" value="Unassembled WGS sequence"/>
</dbReference>
<comment type="caution">
    <text evidence="9">The sequence shown here is derived from an EMBL/GenBank/DDBJ whole genome shotgun (WGS) entry which is preliminary data.</text>
</comment>
<comment type="catalytic activity">
    <reaction evidence="1">
        <text>ATP + protein L-histidine = ADP + protein N-phospho-L-histidine.</text>
        <dbReference type="EC" id="2.7.13.3"/>
    </reaction>
</comment>
<keyword evidence="6" id="KW-1133">Transmembrane helix</keyword>
<dbReference type="SUPFAM" id="SSF47384">
    <property type="entry name" value="Homodimeric domain of signal transducing histidine kinase"/>
    <property type="match status" value="1"/>
</dbReference>
<dbReference type="EMBL" id="QKYV01000009">
    <property type="protein sequence ID" value="PZW37891.1"/>
    <property type="molecule type" value="Genomic_DNA"/>
</dbReference>
<evidence type="ECO:0000259" key="8">
    <source>
        <dbReference type="PROSITE" id="PS50110"/>
    </source>
</evidence>
<feature type="domain" description="Histidine kinase" evidence="7">
    <location>
        <begin position="231"/>
        <end position="452"/>
    </location>
</feature>
<evidence type="ECO:0000256" key="3">
    <source>
        <dbReference type="ARBA" id="ARBA00022553"/>
    </source>
</evidence>
<name>A0A2W7HZJ8_9FLAO</name>
<dbReference type="PANTHER" id="PTHR45339">
    <property type="entry name" value="HYBRID SIGNAL TRANSDUCTION HISTIDINE KINASE J"/>
    <property type="match status" value="1"/>
</dbReference>
<evidence type="ECO:0000313" key="10">
    <source>
        <dbReference type="Proteomes" id="UP000249542"/>
    </source>
</evidence>
<dbReference type="EC" id="2.7.13.3" evidence="2"/>
<dbReference type="InterPro" id="IPR001789">
    <property type="entry name" value="Sig_transdc_resp-reg_receiver"/>
</dbReference>
<dbReference type="InterPro" id="IPR003594">
    <property type="entry name" value="HATPase_dom"/>
</dbReference>
<dbReference type="SUPFAM" id="SSF55874">
    <property type="entry name" value="ATPase domain of HSP90 chaperone/DNA topoisomerase II/histidine kinase"/>
    <property type="match status" value="1"/>
</dbReference>
<evidence type="ECO:0000256" key="4">
    <source>
        <dbReference type="ARBA" id="ARBA00023012"/>
    </source>
</evidence>
<dbReference type="Pfam" id="PF02518">
    <property type="entry name" value="HATPase_c"/>
    <property type="match status" value="1"/>
</dbReference>
<evidence type="ECO:0000256" key="1">
    <source>
        <dbReference type="ARBA" id="ARBA00000085"/>
    </source>
</evidence>
<dbReference type="Gene3D" id="1.25.40.10">
    <property type="entry name" value="Tetratricopeptide repeat domain"/>
    <property type="match status" value="1"/>
</dbReference>
<feature type="domain" description="Response regulatory" evidence="8">
    <location>
        <begin position="482"/>
        <end position="596"/>
    </location>
</feature>
<dbReference type="GO" id="GO:0000155">
    <property type="term" value="F:phosphorelay sensor kinase activity"/>
    <property type="evidence" value="ECO:0007669"/>
    <property type="project" value="InterPro"/>
</dbReference>
<feature type="modified residue" description="4-aspartylphosphate" evidence="5">
    <location>
        <position position="531"/>
    </location>
</feature>
<dbReference type="Pfam" id="PF00072">
    <property type="entry name" value="Response_reg"/>
    <property type="match status" value="1"/>
</dbReference>
<dbReference type="SUPFAM" id="SSF48452">
    <property type="entry name" value="TPR-like"/>
    <property type="match status" value="1"/>
</dbReference>
<keyword evidence="6" id="KW-0812">Transmembrane</keyword>
<dbReference type="InterPro" id="IPR005467">
    <property type="entry name" value="His_kinase_dom"/>
</dbReference>
<keyword evidence="3 5" id="KW-0597">Phosphoprotein</keyword>
<keyword evidence="4" id="KW-0902">Two-component regulatory system</keyword>
<dbReference type="InterPro" id="IPR004358">
    <property type="entry name" value="Sig_transdc_His_kin-like_C"/>
</dbReference>
<sequence length="603" mass="69188">MNTRILLFLLFSLLALPVISGNINYEYTPSYSSQEKTVDGEKASIQNVQTDSLAILTENYYESATGYFQKKELELSFEYAKLTYELAQRRKDYSMQVKSLNLLSIIYERENNLEKALECLKKVNSVKNAFLKDVTGKTILNDETFPVVEGKILELEKTNLEQEKSLKFNQLAIVLSVLLITILSLLTLSLYKNNNLRAGANKLLQKKNKQLFEAKEKAEQANKIKENFLSTITHELRTPIYAITGLTYLLLQENPNKDQEEHLNSLKYSGEHLLSLINNILDLNKLSAKKVKKIDTDFNLRLRMDDFYKSFKKLARDKNVAIHMNIDEQIPDKLNGDMLKISQVLMNLVSNAIKFSEDGDVWINLSLLKEDKDEAYVRFEIVDNGVGIEQKYHKSIFKNFNQGDDETSVTYGGTGLGLPIVKNLLLFLGSKIYFESEKDSGSKFYFDISFKKVLRSIENKQQTETNLSVLEDDIVKVLHNKKILIVDDNKLNQKITEKILLRKNIICEVAENGKVALDLVNKFSYDLILMDIHMPVMDGIEATEIIRKNDSVTPIIALTAVSLDDKDDQFFHHGFTDIIPKPYKTELFYQKIYKVLKLAQQNS</sequence>
<dbReference type="InterPro" id="IPR036890">
    <property type="entry name" value="HATPase_C_sf"/>
</dbReference>
<dbReference type="FunFam" id="3.30.565.10:FF:000010">
    <property type="entry name" value="Sensor histidine kinase RcsC"/>
    <property type="match status" value="1"/>
</dbReference>
<dbReference type="Gene3D" id="3.30.565.10">
    <property type="entry name" value="Histidine kinase-like ATPase, C-terminal domain"/>
    <property type="match status" value="1"/>
</dbReference>
<dbReference type="PROSITE" id="PS50110">
    <property type="entry name" value="RESPONSE_REGULATORY"/>
    <property type="match status" value="1"/>
</dbReference>
<keyword evidence="10" id="KW-1185">Reference proteome</keyword>
<dbReference type="Gene3D" id="1.10.287.130">
    <property type="match status" value="1"/>
</dbReference>
<dbReference type="SUPFAM" id="SSF52172">
    <property type="entry name" value="CheY-like"/>
    <property type="match status" value="1"/>
</dbReference>
<dbReference type="AlphaFoldDB" id="A0A2W7HZJ8"/>
<dbReference type="CDD" id="cd00082">
    <property type="entry name" value="HisKA"/>
    <property type="match status" value="1"/>
</dbReference>
<dbReference type="SMART" id="SM00387">
    <property type="entry name" value="HATPase_c"/>
    <property type="match status" value="1"/>
</dbReference>
<dbReference type="Pfam" id="PF00512">
    <property type="entry name" value="HisKA"/>
    <property type="match status" value="1"/>
</dbReference>
<dbReference type="InterPro" id="IPR003661">
    <property type="entry name" value="HisK_dim/P_dom"/>
</dbReference>
<proteinExistence type="predicted"/>
<protein>
    <recommendedName>
        <fullName evidence="2">histidine kinase</fullName>
        <ecNumber evidence="2">2.7.13.3</ecNumber>
    </recommendedName>
</protein>
<organism evidence="9 10">
    <name type="scientific">Mesonia algae</name>
    <dbReference type="NCBI Taxonomy" id="213248"/>
    <lineage>
        <taxon>Bacteria</taxon>
        <taxon>Pseudomonadati</taxon>
        <taxon>Bacteroidota</taxon>
        <taxon>Flavobacteriia</taxon>
        <taxon>Flavobacteriales</taxon>
        <taxon>Flavobacteriaceae</taxon>
        <taxon>Mesonia</taxon>
    </lineage>
</organism>
<dbReference type="PANTHER" id="PTHR45339:SF1">
    <property type="entry name" value="HYBRID SIGNAL TRANSDUCTION HISTIDINE KINASE J"/>
    <property type="match status" value="1"/>
</dbReference>
<evidence type="ECO:0000256" key="5">
    <source>
        <dbReference type="PROSITE-ProRule" id="PRU00169"/>
    </source>
</evidence>
<dbReference type="SMART" id="SM00388">
    <property type="entry name" value="HisKA"/>
    <property type="match status" value="1"/>
</dbReference>
<dbReference type="Gene3D" id="3.40.50.2300">
    <property type="match status" value="1"/>
</dbReference>
<dbReference type="InterPro" id="IPR011990">
    <property type="entry name" value="TPR-like_helical_dom_sf"/>
</dbReference>
<evidence type="ECO:0000259" key="7">
    <source>
        <dbReference type="PROSITE" id="PS50109"/>
    </source>
</evidence>
<dbReference type="InterPro" id="IPR036097">
    <property type="entry name" value="HisK_dim/P_sf"/>
</dbReference>
<evidence type="ECO:0000256" key="6">
    <source>
        <dbReference type="SAM" id="Phobius"/>
    </source>
</evidence>
<feature type="transmembrane region" description="Helical" evidence="6">
    <location>
        <begin position="171"/>
        <end position="191"/>
    </location>
</feature>
<evidence type="ECO:0000256" key="2">
    <source>
        <dbReference type="ARBA" id="ARBA00012438"/>
    </source>
</evidence>
<dbReference type="RefSeq" id="WP_111541947.1">
    <property type="nucleotide sequence ID" value="NZ_QKYV01000009.1"/>
</dbReference>
<dbReference type="InterPro" id="IPR011006">
    <property type="entry name" value="CheY-like_superfamily"/>
</dbReference>
<gene>
    <name evidence="9" type="ORF">LX95_02683</name>
</gene>
<dbReference type="CDD" id="cd17546">
    <property type="entry name" value="REC_hyHK_CKI1_RcsC-like"/>
    <property type="match status" value="1"/>
</dbReference>
<reference evidence="9 10" key="1">
    <citation type="submission" date="2018-06" db="EMBL/GenBank/DDBJ databases">
        <title>Genomic Encyclopedia of Archaeal and Bacterial Type Strains, Phase II (KMG-II): from individual species to whole genera.</title>
        <authorList>
            <person name="Goeker M."/>
        </authorList>
    </citation>
    <scope>NUCLEOTIDE SEQUENCE [LARGE SCALE GENOMIC DNA]</scope>
    <source>
        <strain evidence="9 10">DSM 15361</strain>
    </source>
</reference>
<evidence type="ECO:0000313" key="9">
    <source>
        <dbReference type="EMBL" id="PZW37891.1"/>
    </source>
</evidence>
<dbReference type="PROSITE" id="PS50109">
    <property type="entry name" value="HIS_KIN"/>
    <property type="match status" value="1"/>
</dbReference>
<dbReference type="SMART" id="SM00448">
    <property type="entry name" value="REC"/>
    <property type="match status" value="1"/>
</dbReference>
<accession>A0A2W7HZJ8</accession>